<dbReference type="Proteomes" id="UP000653644">
    <property type="component" value="Unassembled WGS sequence"/>
</dbReference>
<reference evidence="3" key="1">
    <citation type="journal article" date="2019" name="Int. J. Syst. Evol. Microbiol.">
        <title>The Global Catalogue of Microorganisms (GCM) 10K type strain sequencing project: providing services to taxonomists for standard genome sequencing and annotation.</title>
        <authorList>
            <consortium name="The Broad Institute Genomics Platform"/>
            <consortium name="The Broad Institute Genome Sequencing Center for Infectious Disease"/>
            <person name="Wu L."/>
            <person name="Ma J."/>
        </authorList>
    </citation>
    <scope>NUCLEOTIDE SEQUENCE [LARGE SCALE GENOMIC DNA]</scope>
    <source>
        <strain evidence="3">JCM 4733</strain>
    </source>
</reference>
<protein>
    <recommendedName>
        <fullName evidence="1">Protein kinase domain-containing protein</fullName>
    </recommendedName>
</protein>
<dbReference type="EMBL" id="BMVN01000031">
    <property type="protein sequence ID" value="GHA52472.1"/>
    <property type="molecule type" value="Genomic_DNA"/>
</dbReference>
<proteinExistence type="predicted"/>
<organism evidence="2 3">
    <name type="scientific">Streptomyces canarius</name>
    <dbReference type="NCBI Taxonomy" id="285453"/>
    <lineage>
        <taxon>Bacteria</taxon>
        <taxon>Bacillati</taxon>
        <taxon>Actinomycetota</taxon>
        <taxon>Actinomycetes</taxon>
        <taxon>Kitasatosporales</taxon>
        <taxon>Streptomycetaceae</taxon>
        <taxon>Streptomyces</taxon>
    </lineage>
</organism>
<dbReference type="SUPFAM" id="SSF56112">
    <property type="entry name" value="Protein kinase-like (PK-like)"/>
    <property type="match status" value="1"/>
</dbReference>
<dbReference type="PROSITE" id="PS50011">
    <property type="entry name" value="PROTEIN_KINASE_DOM"/>
    <property type="match status" value="1"/>
</dbReference>
<evidence type="ECO:0000259" key="1">
    <source>
        <dbReference type="PROSITE" id="PS50011"/>
    </source>
</evidence>
<dbReference type="InterPro" id="IPR000719">
    <property type="entry name" value="Prot_kinase_dom"/>
</dbReference>
<dbReference type="Gene3D" id="1.10.510.10">
    <property type="entry name" value="Transferase(Phosphotransferase) domain 1"/>
    <property type="match status" value="1"/>
</dbReference>
<gene>
    <name evidence="2" type="ORF">GCM10010345_66460</name>
</gene>
<dbReference type="Pfam" id="PF00069">
    <property type="entry name" value="Pkinase"/>
    <property type="match status" value="1"/>
</dbReference>
<keyword evidence="3" id="KW-1185">Reference proteome</keyword>
<evidence type="ECO:0000313" key="2">
    <source>
        <dbReference type="EMBL" id="GHA52472.1"/>
    </source>
</evidence>
<sequence length="84" mass="8993">MVADNGEFPLTDFGTAIHATDTSLTTTGGFIGSGSLEYVAPERANGVDDRPVSDPFSLGATLYQAVEGVSPFHRDSQTRRSRWS</sequence>
<accession>A0ABQ3D0X5</accession>
<name>A0ABQ3D0X5_9ACTN</name>
<dbReference type="InterPro" id="IPR011009">
    <property type="entry name" value="Kinase-like_dom_sf"/>
</dbReference>
<comment type="caution">
    <text evidence="2">The sequence shown here is derived from an EMBL/GenBank/DDBJ whole genome shotgun (WGS) entry which is preliminary data.</text>
</comment>
<evidence type="ECO:0000313" key="3">
    <source>
        <dbReference type="Proteomes" id="UP000653644"/>
    </source>
</evidence>
<feature type="domain" description="Protein kinase" evidence="1">
    <location>
        <begin position="1"/>
        <end position="84"/>
    </location>
</feature>